<sequence length="174" mass="21077">MRKYSYAPPKLKDSTKIIEVIDEKGNVVCKFKRTYNNFIAKFAAYLWSFDWNAQVDVYSIDGKRVYQCKKTTKWVGAPYYQVLNFKTNETFQITYKTWQKIAPEFLISSQSTEFTMKKEVMDWVRFYYEGKEVARWRMKTTEWFKTYLQIEEDCPIQDPEFFICLFHCIFYIGD</sequence>
<evidence type="ECO:0000259" key="1">
    <source>
        <dbReference type="Pfam" id="PF23728"/>
    </source>
</evidence>
<dbReference type="eggNOG" id="ENOG5032RZX">
    <property type="taxonomic scope" value="Bacteria"/>
</dbReference>
<name>G4HJ40_9BACL</name>
<dbReference type="Proteomes" id="UP000003891">
    <property type="component" value="Unassembled WGS sequence"/>
</dbReference>
<dbReference type="RefSeq" id="WP_007131164.1">
    <property type="nucleotide sequence ID" value="NZ_AGIP01000009.1"/>
</dbReference>
<gene>
    <name evidence="2" type="ORF">PaelaDRAFT_4001</name>
</gene>
<dbReference type="InterPro" id="IPR056944">
    <property type="entry name" value="Tubby_C-like"/>
</dbReference>
<evidence type="ECO:0000313" key="2">
    <source>
        <dbReference type="EMBL" id="EHB62758.1"/>
    </source>
</evidence>
<protein>
    <recommendedName>
        <fullName evidence="1">Tubby C-terminal domain-containing protein</fullName>
    </recommendedName>
</protein>
<reference evidence="2 3" key="1">
    <citation type="submission" date="2011-09" db="EMBL/GenBank/DDBJ databases">
        <title>The draft genome of Paenibacillus lactis 154.</title>
        <authorList>
            <consortium name="US DOE Joint Genome Institute (JGI-PGF)"/>
            <person name="Lucas S."/>
            <person name="Han J."/>
            <person name="Lapidus A."/>
            <person name="Cheng J.-F."/>
            <person name="Goodwin L."/>
            <person name="Pitluck S."/>
            <person name="Peters L."/>
            <person name="Land M.L."/>
            <person name="Hauser L."/>
            <person name="Siebers A."/>
            <person name="Thelen M."/>
            <person name="Hugenholtz P."/>
            <person name="Allgaier M."/>
            <person name="Woyke T.J."/>
        </authorList>
    </citation>
    <scope>NUCLEOTIDE SEQUENCE [LARGE SCALE GENOMIC DNA]</scope>
    <source>
        <strain evidence="2 3">154</strain>
    </source>
</reference>
<organism evidence="2 3">
    <name type="scientific">Paenibacillus lactis 154</name>
    <dbReference type="NCBI Taxonomy" id="743719"/>
    <lineage>
        <taxon>Bacteria</taxon>
        <taxon>Bacillati</taxon>
        <taxon>Bacillota</taxon>
        <taxon>Bacilli</taxon>
        <taxon>Bacillales</taxon>
        <taxon>Paenibacillaceae</taxon>
        <taxon>Paenibacillus</taxon>
    </lineage>
</organism>
<accession>G4HJ40</accession>
<dbReference type="OrthoDB" id="2451847at2"/>
<dbReference type="Pfam" id="PF23728">
    <property type="entry name" value="Tubby_C_like"/>
    <property type="match status" value="1"/>
</dbReference>
<proteinExistence type="predicted"/>
<dbReference type="EMBL" id="AGIP01000009">
    <property type="protein sequence ID" value="EHB62758.1"/>
    <property type="molecule type" value="Genomic_DNA"/>
</dbReference>
<dbReference type="AlphaFoldDB" id="G4HJ40"/>
<feature type="domain" description="Tubby C-terminal" evidence="1">
    <location>
        <begin position="4"/>
        <end position="172"/>
    </location>
</feature>
<evidence type="ECO:0000313" key="3">
    <source>
        <dbReference type="Proteomes" id="UP000003891"/>
    </source>
</evidence>